<keyword evidence="1" id="KW-0489">Methyltransferase</keyword>
<keyword evidence="1" id="KW-0472">Membrane</keyword>
<evidence type="ECO:0000256" key="1">
    <source>
        <dbReference type="RuleBase" id="RU366043"/>
    </source>
</evidence>
<feature type="compositionally biased region" description="Basic and acidic residues" evidence="2">
    <location>
        <begin position="167"/>
        <end position="206"/>
    </location>
</feature>
<feature type="region of interest" description="Disordered" evidence="2">
    <location>
        <begin position="103"/>
        <end position="234"/>
    </location>
</feature>
<feature type="compositionally biased region" description="Basic and acidic residues" evidence="2">
    <location>
        <begin position="119"/>
        <end position="159"/>
    </location>
</feature>
<evidence type="ECO:0000256" key="2">
    <source>
        <dbReference type="SAM" id="MobiDB-lite"/>
    </source>
</evidence>
<sequence length="328" mass="36537">MTRCVRTPLASDRSCPLDADHREEDDETLGSLSGNASIALVTIMAFGRNMQTNNRRSSSYCLKTTILVFVALCLVGIWMLTSSNIVPVDLSYLVPKSEFKDKVPMPFGDKLGSENDGSASRDAKNTEKTVRYKSESESDKTVEKLVEKSKDGSPAKGNDDLNDTFDDTSRSDDGNDAMTEEKIKESENEVERLESEKKAEQTEKEVFPTGDQSELLKETNSQNGAWSTQAVESKNEEEVQASASSKGQKVSYSWKLCNTTARADYIPCLDNVAAIKKLRSTKHYEHRERHCPEQAPTCLVPLPDGYKQPIEWPRSREKVTTVPSDVAF</sequence>
<dbReference type="AlphaFoldDB" id="A0A444DYP3"/>
<dbReference type="PANTHER" id="PTHR10108">
    <property type="entry name" value="SAM-DEPENDENT METHYLTRANSFERASE"/>
    <property type="match status" value="1"/>
</dbReference>
<comment type="similarity">
    <text evidence="1">Belongs to the methyltransferase superfamily.</text>
</comment>
<feature type="compositionally biased region" description="Polar residues" evidence="2">
    <location>
        <begin position="218"/>
        <end position="232"/>
    </location>
</feature>
<dbReference type="GO" id="GO:0016020">
    <property type="term" value="C:membrane"/>
    <property type="evidence" value="ECO:0007669"/>
    <property type="project" value="UniProtKB-SubCell"/>
</dbReference>
<accession>A0A444DYP3</accession>
<protein>
    <recommendedName>
        <fullName evidence="1">Methyltransferase</fullName>
        <ecNumber evidence="1">2.1.1.-</ecNumber>
    </recommendedName>
</protein>
<dbReference type="Proteomes" id="UP000287651">
    <property type="component" value="Unassembled WGS sequence"/>
</dbReference>
<dbReference type="GO" id="GO:0005802">
    <property type="term" value="C:trans-Golgi network"/>
    <property type="evidence" value="ECO:0007669"/>
    <property type="project" value="TreeGrafter"/>
</dbReference>
<dbReference type="PANTHER" id="PTHR10108:SF1085">
    <property type="entry name" value="METHYLTRANSFERASE"/>
    <property type="match status" value="1"/>
</dbReference>
<feature type="transmembrane region" description="Helical" evidence="1">
    <location>
        <begin position="60"/>
        <end position="80"/>
    </location>
</feature>
<keyword evidence="1" id="KW-0325">Glycoprotein</keyword>
<name>A0A444DYP3_ENSVE</name>
<keyword evidence="1" id="KW-1133">Transmembrane helix</keyword>
<organism evidence="3 4">
    <name type="scientific">Ensete ventricosum</name>
    <name type="common">Abyssinian banana</name>
    <name type="synonym">Musa ensete</name>
    <dbReference type="NCBI Taxonomy" id="4639"/>
    <lineage>
        <taxon>Eukaryota</taxon>
        <taxon>Viridiplantae</taxon>
        <taxon>Streptophyta</taxon>
        <taxon>Embryophyta</taxon>
        <taxon>Tracheophyta</taxon>
        <taxon>Spermatophyta</taxon>
        <taxon>Magnoliopsida</taxon>
        <taxon>Liliopsida</taxon>
        <taxon>Zingiberales</taxon>
        <taxon>Musaceae</taxon>
        <taxon>Ensete</taxon>
    </lineage>
</organism>
<dbReference type="GO" id="GO:0005768">
    <property type="term" value="C:endosome"/>
    <property type="evidence" value="ECO:0007669"/>
    <property type="project" value="TreeGrafter"/>
</dbReference>
<dbReference type="EC" id="2.1.1.-" evidence="1"/>
<gene>
    <name evidence="3" type="ORF">B296_00005530</name>
</gene>
<reference evidence="3 4" key="1">
    <citation type="journal article" date="2014" name="Agronomy (Basel)">
        <title>A Draft Genome Sequence for Ensete ventricosum, the Drought-Tolerant Tree Against Hunger.</title>
        <authorList>
            <person name="Harrison J."/>
            <person name="Moore K.A."/>
            <person name="Paszkiewicz K."/>
            <person name="Jones T."/>
            <person name="Grant M."/>
            <person name="Ambacheew D."/>
            <person name="Muzemil S."/>
            <person name="Studholme D.J."/>
        </authorList>
    </citation>
    <scope>NUCLEOTIDE SEQUENCE [LARGE SCALE GENOMIC DNA]</scope>
</reference>
<comment type="subcellular location">
    <subcellularLocation>
        <location evidence="1">Membrane</location>
        <topology evidence="1">Single-pass type II membrane protein</topology>
    </subcellularLocation>
</comment>
<dbReference type="InterPro" id="IPR004159">
    <property type="entry name" value="Put_SAM_MeTrfase"/>
</dbReference>
<keyword evidence="1" id="KW-0812">Transmembrane</keyword>
<dbReference type="GO" id="GO:0032259">
    <property type="term" value="P:methylation"/>
    <property type="evidence" value="ECO:0007669"/>
    <property type="project" value="UniProtKB-KW"/>
</dbReference>
<evidence type="ECO:0000313" key="4">
    <source>
        <dbReference type="Proteomes" id="UP000287651"/>
    </source>
</evidence>
<proteinExistence type="inferred from homology"/>
<evidence type="ECO:0000313" key="3">
    <source>
        <dbReference type="EMBL" id="RRT78231.1"/>
    </source>
</evidence>
<dbReference type="GO" id="GO:0008168">
    <property type="term" value="F:methyltransferase activity"/>
    <property type="evidence" value="ECO:0007669"/>
    <property type="project" value="UniProtKB-UniRule"/>
</dbReference>
<keyword evidence="1" id="KW-0808">Transferase</keyword>
<dbReference type="EMBL" id="AMZH03001731">
    <property type="protein sequence ID" value="RRT78231.1"/>
    <property type="molecule type" value="Genomic_DNA"/>
</dbReference>
<comment type="caution">
    <text evidence="3">The sequence shown here is derived from an EMBL/GenBank/DDBJ whole genome shotgun (WGS) entry which is preliminary data.</text>
</comment>
<dbReference type="Pfam" id="PF03141">
    <property type="entry name" value="Methyltransf_29"/>
    <property type="match status" value="1"/>
</dbReference>
<keyword evidence="1" id="KW-0735">Signal-anchor</keyword>